<evidence type="ECO:0000313" key="1">
    <source>
        <dbReference type="EMBL" id="KAJ8705784.1"/>
    </source>
</evidence>
<dbReference type="Proteomes" id="UP001231649">
    <property type="component" value="Chromosome 31"/>
</dbReference>
<dbReference type="EMBL" id="CM056807">
    <property type="protein sequence ID" value="KAJ8705784.1"/>
    <property type="molecule type" value="Genomic_DNA"/>
</dbReference>
<accession>A0ACC2Q3P4</accession>
<gene>
    <name evidence="1" type="ORF">PYW08_012830</name>
</gene>
<reference evidence="1" key="1">
    <citation type="submission" date="2023-03" db="EMBL/GenBank/DDBJ databases">
        <title>Chromosome-level genomes of two armyworms, Mythimna separata and Mythimna loreyi, provide insights into the biosynthesis and reception of sex pheromones.</title>
        <authorList>
            <person name="Zhao H."/>
        </authorList>
    </citation>
    <scope>NUCLEOTIDE SEQUENCE</scope>
    <source>
        <strain evidence="1">BeijingLab</strain>
    </source>
</reference>
<keyword evidence="2" id="KW-1185">Reference proteome</keyword>
<evidence type="ECO:0000313" key="2">
    <source>
        <dbReference type="Proteomes" id="UP001231649"/>
    </source>
</evidence>
<name>A0ACC2Q3P4_9NEOP</name>
<organism evidence="1 2">
    <name type="scientific">Mythimna loreyi</name>
    <dbReference type="NCBI Taxonomy" id="667449"/>
    <lineage>
        <taxon>Eukaryota</taxon>
        <taxon>Metazoa</taxon>
        <taxon>Ecdysozoa</taxon>
        <taxon>Arthropoda</taxon>
        <taxon>Hexapoda</taxon>
        <taxon>Insecta</taxon>
        <taxon>Pterygota</taxon>
        <taxon>Neoptera</taxon>
        <taxon>Endopterygota</taxon>
        <taxon>Lepidoptera</taxon>
        <taxon>Glossata</taxon>
        <taxon>Ditrysia</taxon>
        <taxon>Noctuoidea</taxon>
        <taxon>Noctuidae</taxon>
        <taxon>Noctuinae</taxon>
        <taxon>Hadenini</taxon>
        <taxon>Mythimna</taxon>
    </lineage>
</organism>
<proteinExistence type="predicted"/>
<sequence length="996" mass="114157">MYKKRDGTSGIRGQLYETKLISLIHYRTKFDDSIKDYNLATNVSDIGTFDDVCIRAKIKVKTGNKAVAVFIQAKHREGDKVQLTLNSKNDLAKWFSSYLSIRRLFKPINKDVLFKGNFQEIECFFIMYTTAKADPNSKEFKSDLADKLNSWIGTGDKGLQPNHKDDDIVFLCEIIMKEQFATLAVQLAKFLSDNAKDDEESNDDKKTDDPILSMNDELLLLYHVILVKKVLDVSEIKFKNEEEEHRVASFRTDFFTSDDEYVTLFKDTLFIEMLKKRKLKETDLNKLLSKLFIKPLDITVLSSLIGNVVTFNDKKSKLEFVSKSMSEDLKRQLEKVDVLHSQINEAIEFAAKGMLETREFKVPAAFGNKDLTIRGKEDNAEPSVYIASVIASLKNKLVDLIETSSTENIIVIDESIGKEFLNANAGLSGTIGNLLVPDENSKYLKFADNVVSGELAKRLYTEVQSAVPSLHDYKFHIKIKTFPKLTFECDDDEDLKMLKDQVTVLAQVVGQFLCKEDDSVLPLNDVVLRYHVLLALKAVEVSEIQSLHEDDEHRLARFRQEFFESHEEFVALFKKALYNEVTKIRKIDENKMDLAVKEFLNSRQFKVPAAFGNKDLTIKIKKSKTERRLDHLKLKISELIAKSGDSKIVTLDDSLGDGLLKLNGGIAGIVGNILVSEENSKLMKFTDNWESLEELSKRLFIKLQSGIKNLHEYKFDAKVKKFPKLSFNKNEDDENLAKDFLKKLLFFTNQANEKGVEKFLKDEIEDHQCLKVDNVRVTADAIFLQYHDLIQRWWMLKEASYLTKQSKHYEDALALIVDKPLLSIISKMYMIKIKNNADYTFNEKALSSLKLKDLPPATIVVTESSALTVTKMVQSLKNADHFVFDLEYILDLQAKDYNTVSTELKNTKENKLIIVVCNNINRNWTKRLENIANALEKKRTLFVIKEALIETVQTYFAQANNIVIDEKCSLVQMSEKSQKCLLENAKVIFQEVEERV</sequence>
<protein>
    <submittedName>
        <fullName evidence="1">Uncharacterized protein</fullName>
    </submittedName>
</protein>
<comment type="caution">
    <text evidence="1">The sequence shown here is derived from an EMBL/GenBank/DDBJ whole genome shotgun (WGS) entry which is preliminary data.</text>
</comment>